<sequence length="208" mass="24348">MIGGLELLYSVSNLSYQTFLSLYNQKIKMLKNINVKKHALSYKGKMSSDLEANSRLYIYLGDSLAFTINFVEVVRKISPNLSHSQCNSIVLLFYTLFKLHQQNFPVIVLITQYISYSDKNYEVFQHTQQDPNCVSQIDEKFSYSQNLLLQKFFNLIQQQLSVDICNVCQILKGLFKNKYIQIEQNQQGNLLKFMGYQIIDQIIIQFFF</sequence>
<dbReference type="EMBL" id="CAJJDO010000009">
    <property type="protein sequence ID" value="CAD8141178.1"/>
    <property type="molecule type" value="Genomic_DNA"/>
</dbReference>
<proteinExistence type="predicted"/>
<gene>
    <name evidence="1" type="ORF">PPENT_87.1.T0090480</name>
</gene>
<keyword evidence="2" id="KW-1185">Reference proteome</keyword>
<evidence type="ECO:0000313" key="2">
    <source>
        <dbReference type="Proteomes" id="UP000689195"/>
    </source>
</evidence>
<organism evidence="1 2">
    <name type="scientific">Paramecium pentaurelia</name>
    <dbReference type="NCBI Taxonomy" id="43138"/>
    <lineage>
        <taxon>Eukaryota</taxon>
        <taxon>Sar</taxon>
        <taxon>Alveolata</taxon>
        <taxon>Ciliophora</taxon>
        <taxon>Intramacronucleata</taxon>
        <taxon>Oligohymenophorea</taxon>
        <taxon>Peniculida</taxon>
        <taxon>Parameciidae</taxon>
        <taxon>Paramecium</taxon>
    </lineage>
</organism>
<dbReference type="Proteomes" id="UP000689195">
    <property type="component" value="Unassembled WGS sequence"/>
</dbReference>
<protein>
    <submittedName>
        <fullName evidence="1">Uncharacterized protein</fullName>
    </submittedName>
</protein>
<reference evidence="1" key="1">
    <citation type="submission" date="2021-01" db="EMBL/GenBank/DDBJ databases">
        <authorList>
            <consortium name="Genoscope - CEA"/>
            <person name="William W."/>
        </authorList>
    </citation>
    <scope>NUCLEOTIDE SEQUENCE</scope>
</reference>
<comment type="caution">
    <text evidence="1">The sequence shown here is derived from an EMBL/GenBank/DDBJ whole genome shotgun (WGS) entry which is preliminary data.</text>
</comment>
<dbReference type="AlphaFoldDB" id="A0A8S1SMX9"/>
<evidence type="ECO:0000313" key="1">
    <source>
        <dbReference type="EMBL" id="CAD8141178.1"/>
    </source>
</evidence>
<accession>A0A8S1SMX9</accession>
<name>A0A8S1SMX9_9CILI</name>